<dbReference type="Proteomes" id="UP000284219">
    <property type="component" value="Unassembled WGS sequence"/>
</dbReference>
<name>A0A419SNI7_9BACL</name>
<dbReference type="AlphaFoldDB" id="A0A419SNI7"/>
<keyword evidence="2" id="KW-1185">Reference proteome</keyword>
<dbReference type="RefSeq" id="WP_120188506.1">
    <property type="nucleotide sequence ID" value="NZ_MCHY01000006.1"/>
</dbReference>
<dbReference type="OrthoDB" id="2870318at2"/>
<dbReference type="EMBL" id="MCHY01000006">
    <property type="protein sequence ID" value="RKD25827.1"/>
    <property type="molecule type" value="Genomic_DNA"/>
</dbReference>
<gene>
    <name evidence="1" type="ORF">BEP19_02510</name>
</gene>
<protein>
    <submittedName>
        <fullName evidence="1">Uncharacterized protein</fullName>
    </submittedName>
</protein>
<evidence type="ECO:0000313" key="2">
    <source>
        <dbReference type="Proteomes" id="UP000284219"/>
    </source>
</evidence>
<organism evidence="1 2">
    <name type="scientific">Ammoniphilus oxalaticus</name>
    <dbReference type="NCBI Taxonomy" id="66863"/>
    <lineage>
        <taxon>Bacteria</taxon>
        <taxon>Bacillati</taxon>
        <taxon>Bacillota</taxon>
        <taxon>Bacilli</taxon>
        <taxon>Bacillales</taxon>
        <taxon>Paenibacillaceae</taxon>
        <taxon>Aneurinibacillus group</taxon>
        <taxon>Ammoniphilus</taxon>
    </lineage>
</organism>
<proteinExistence type="predicted"/>
<comment type="caution">
    <text evidence="1">The sequence shown here is derived from an EMBL/GenBank/DDBJ whole genome shotgun (WGS) entry which is preliminary data.</text>
</comment>
<sequence length="167" mass="19055">MDKRQRSIMRFSIGLNILLVALVVWGHLKVNFIEDEILFTKIQYTFVKLEGVIEKQSNHGWTEPNRVADQLNAARSGVWVAILKSGTLSHDDKLMFQRLYSTLGNVFPASDEEGDRDIVLTEQEKQNFEKLREILHDVGLGSNVQLSDSRNSMLKQVAELERKLGSL</sequence>
<accession>A0A419SNI7</accession>
<evidence type="ECO:0000313" key="1">
    <source>
        <dbReference type="EMBL" id="RKD25827.1"/>
    </source>
</evidence>
<reference evidence="1 2" key="1">
    <citation type="submission" date="2016-08" db="EMBL/GenBank/DDBJ databases">
        <title>Novel Firmicute Genomes.</title>
        <authorList>
            <person name="Poppleton D.I."/>
            <person name="Gribaldo S."/>
        </authorList>
    </citation>
    <scope>NUCLEOTIDE SEQUENCE [LARGE SCALE GENOMIC DNA]</scope>
    <source>
        <strain evidence="1 2">RAOx-1</strain>
    </source>
</reference>